<protein>
    <recommendedName>
        <fullName evidence="3">B box-type domain-containing protein</fullName>
    </recommendedName>
</protein>
<comment type="caution">
    <text evidence="1">The sequence shown here is derived from an EMBL/GenBank/DDBJ whole genome shotgun (WGS) entry which is preliminary data.</text>
</comment>
<name>A0AAE0SV28_9BIVA</name>
<evidence type="ECO:0000313" key="1">
    <source>
        <dbReference type="EMBL" id="KAK3598715.1"/>
    </source>
</evidence>
<evidence type="ECO:0008006" key="3">
    <source>
        <dbReference type="Google" id="ProtNLM"/>
    </source>
</evidence>
<gene>
    <name evidence="1" type="ORF">CHS0354_003276</name>
</gene>
<accession>A0AAE0SV28</accession>
<dbReference type="EMBL" id="JAEAOA010000266">
    <property type="protein sequence ID" value="KAK3598715.1"/>
    <property type="molecule type" value="Genomic_DNA"/>
</dbReference>
<reference evidence="1" key="1">
    <citation type="journal article" date="2021" name="Genome Biol. Evol.">
        <title>A High-Quality Reference Genome for a Parasitic Bivalve with Doubly Uniparental Inheritance (Bivalvia: Unionida).</title>
        <authorList>
            <person name="Smith C.H."/>
        </authorList>
    </citation>
    <scope>NUCLEOTIDE SEQUENCE</scope>
    <source>
        <strain evidence="1">CHS0354</strain>
    </source>
</reference>
<proteinExistence type="predicted"/>
<reference evidence="1" key="2">
    <citation type="journal article" date="2021" name="Genome Biol. Evol.">
        <title>Developing a high-quality reference genome for a parasitic bivalve with doubly uniparental inheritance (Bivalvia: Unionida).</title>
        <authorList>
            <person name="Smith C.H."/>
        </authorList>
    </citation>
    <scope>NUCLEOTIDE SEQUENCE</scope>
    <source>
        <strain evidence="1">CHS0354</strain>
        <tissue evidence="1">Mantle</tissue>
    </source>
</reference>
<keyword evidence="2" id="KW-1185">Reference proteome</keyword>
<dbReference type="AlphaFoldDB" id="A0AAE0SV28"/>
<organism evidence="1 2">
    <name type="scientific">Potamilus streckersoni</name>
    <dbReference type="NCBI Taxonomy" id="2493646"/>
    <lineage>
        <taxon>Eukaryota</taxon>
        <taxon>Metazoa</taxon>
        <taxon>Spiralia</taxon>
        <taxon>Lophotrochozoa</taxon>
        <taxon>Mollusca</taxon>
        <taxon>Bivalvia</taxon>
        <taxon>Autobranchia</taxon>
        <taxon>Heteroconchia</taxon>
        <taxon>Palaeoheterodonta</taxon>
        <taxon>Unionida</taxon>
        <taxon>Unionoidea</taxon>
        <taxon>Unionidae</taxon>
        <taxon>Ambleminae</taxon>
        <taxon>Lampsilini</taxon>
        <taxon>Potamilus</taxon>
    </lineage>
</organism>
<dbReference type="Proteomes" id="UP001195483">
    <property type="component" value="Unassembled WGS sequence"/>
</dbReference>
<sequence length="109" mass="12304">MINRYVNGLLCFQANILLQSILPKKSNENRLCDAFNTEGASVLAKGFCAVCEEPMCDECLKVYRKQKVLMNHTIITMDEFKSNPQNVLIFAEGFTCPEHDGEDIIATKQ</sequence>
<dbReference type="Gene3D" id="3.30.160.60">
    <property type="entry name" value="Classic Zinc Finger"/>
    <property type="match status" value="1"/>
</dbReference>
<evidence type="ECO:0000313" key="2">
    <source>
        <dbReference type="Proteomes" id="UP001195483"/>
    </source>
</evidence>
<reference evidence="1" key="3">
    <citation type="submission" date="2023-05" db="EMBL/GenBank/DDBJ databases">
        <authorList>
            <person name="Smith C.H."/>
        </authorList>
    </citation>
    <scope>NUCLEOTIDE SEQUENCE</scope>
    <source>
        <strain evidence="1">CHS0354</strain>
        <tissue evidence="1">Mantle</tissue>
    </source>
</reference>